<dbReference type="EMBL" id="GL377591">
    <property type="protein sequence ID" value="EFJ24037.1"/>
    <property type="molecule type" value="Genomic_DNA"/>
</dbReference>
<dbReference type="AlphaFoldDB" id="D8RVY0"/>
<dbReference type="Gramene" id="EFJ24037">
    <property type="protein sequence ID" value="EFJ24037"/>
    <property type="gene ID" value="SELMODRAFT_415380"/>
</dbReference>
<proteinExistence type="predicted"/>
<dbReference type="Proteomes" id="UP000001514">
    <property type="component" value="Unassembled WGS sequence"/>
</dbReference>
<dbReference type="HOGENOM" id="CLU_067690_0_0_1"/>
<keyword evidence="2" id="KW-1185">Reference proteome</keyword>
<dbReference type="InParanoid" id="D8RVY0"/>
<evidence type="ECO:0000313" key="2">
    <source>
        <dbReference type="Proteomes" id="UP000001514"/>
    </source>
</evidence>
<reference evidence="1 2" key="1">
    <citation type="journal article" date="2011" name="Science">
        <title>The Selaginella genome identifies genetic changes associated with the evolution of vascular plants.</title>
        <authorList>
            <person name="Banks J.A."/>
            <person name="Nishiyama T."/>
            <person name="Hasebe M."/>
            <person name="Bowman J.L."/>
            <person name="Gribskov M."/>
            <person name="dePamphilis C."/>
            <person name="Albert V.A."/>
            <person name="Aono N."/>
            <person name="Aoyama T."/>
            <person name="Ambrose B.A."/>
            <person name="Ashton N.W."/>
            <person name="Axtell M.J."/>
            <person name="Barker E."/>
            <person name="Barker M.S."/>
            <person name="Bennetzen J.L."/>
            <person name="Bonawitz N.D."/>
            <person name="Chapple C."/>
            <person name="Cheng C."/>
            <person name="Correa L.G."/>
            <person name="Dacre M."/>
            <person name="DeBarry J."/>
            <person name="Dreyer I."/>
            <person name="Elias M."/>
            <person name="Engstrom E.M."/>
            <person name="Estelle M."/>
            <person name="Feng L."/>
            <person name="Finet C."/>
            <person name="Floyd S.K."/>
            <person name="Frommer W.B."/>
            <person name="Fujita T."/>
            <person name="Gramzow L."/>
            <person name="Gutensohn M."/>
            <person name="Harholt J."/>
            <person name="Hattori M."/>
            <person name="Heyl A."/>
            <person name="Hirai T."/>
            <person name="Hiwatashi Y."/>
            <person name="Ishikawa M."/>
            <person name="Iwata M."/>
            <person name="Karol K.G."/>
            <person name="Koehler B."/>
            <person name="Kolukisaoglu U."/>
            <person name="Kubo M."/>
            <person name="Kurata T."/>
            <person name="Lalonde S."/>
            <person name="Li K."/>
            <person name="Li Y."/>
            <person name="Litt A."/>
            <person name="Lyons E."/>
            <person name="Manning G."/>
            <person name="Maruyama T."/>
            <person name="Michael T.P."/>
            <person name="Mikami K."/>
            <person name="Miyazaki S."/>
            <person name="Morinaga S."/>
            <person name="Murata T."/>
            <person name="Mueller-Roeber B."/>
            <person name="Nelson D.R."/>
            <person name="Obara M."/>
            <person name="Oguri Y."/>
            <person name="Olmstead R.G."/>
            <person name="Onodera N."/>
            <person name="Petersen B.L."/>
            <person name="Pils B."/>
            <person name="Prigge M."/>
            <person name="Rensing S.A."/>
            <person name="Riano-Pachon D.M."/>
            <person name="Roberts A.W."/>
            <person name="Sato Y."/>
            <person name="Scheller H.V."/>
            <person name="Schulz B."/>
            <person name="Schulz C."/>
            <person name="Shakirov E.V."/>
            <person name="Shibagaki N."/>
            <person name="Shinohara N."/>
            <person name="Shippen D.E."/>
            <person name="Soerensen I."/>
            <person name="Sotooka R."/>
            <person name="Sugimoto N."/>
            <person name="Sugita M."/>
            <person name="Sumikawa N."/>
            <person name="Tanurdzic M."/>
            <person name="Theissen G."/>
            <person name="Ulvskov P."/>
            <person name="Wakazuki S."/>
            <person name="Weng J.K."/>
            <person name="Willats W.W."/>
            <person name="Wipf D."/>
            <person name="Wolf P.G."/>
            <person name="Yang L."/>
            <person name="Zimmer A.D."/>
            <person name="Zhu Q."/>
            <person name="Mitros T."/>
            <person name="Hellsten U."/>
            <person name="Loque D."/>
            <person name="Otillar R."/>
            <person name="Salamov A."/>
            <person name="Schmutz J."/>
            <person name="Shapiro H."/>
            <person name="Lindquist E."/>
            <person name="Lucas S."/>
            <person name="Rokhsar D."/>
            <person name="Grigoriev I.V."/>
        </authorList>
    </citation>
    <scope>NUCLEOTIDE SEQUENCE [LARGE SCALE GENOMIC DNA]</scope>
</reference>
<evidence type="ECO:0000313" key="1">
    <source>
        <dbReference type="EMBL" id="EFJ24037.1"/>
    </source>
</evidence>
<sequence>MDALEAGLKQAVDAYSRGQPGPFVVATNVPWGVYDACDSSWRLEYRRGEVLAYGDPSIVHTTVSSALERSIIFHIIQIPGIGLASLTKVITGAGASRLRTITGNKEPDACFFSGSSLAQPARAVLEVAYKNEPLEVLREVLDLWVESGCLVAIGVKIARPGDEFTFVARESGKDAMEIQFGPEFCNEQNRERFVVKFPVSSFTAHVKGDYYVEFDLFWLQQYIFRMIEQERQASEQIEQERGALELESRNLSAVNLCEP</sequence>
<organism evidence="2">
    <name type="scientific">Selaginella moellendorffii</name>
    <name type="common">Spikemoss</name>
    <dbReference type="NCBI Taxonomy" id="88036"/>
    <lineage>
        <taxon>Eukaryota</taxon>
        <taxon>Viridiplantae</taxon>
        <taxon>Streptophyta</taxon>
        <taxon>Embryophyta</taxon>
        <taxon>Tracheophyta</taxon>
        <taxon>Lycopodiopsida</taxon>
        <taxon>Selaginellales</taxon>
        <taxon>Selaginellaceae</taxon>
        <taxon>Selaginella</taxon>
    </lineage>
</organism>
<protein>
    <submittedName>
        <fullName evidence="1">Uncharacterized protein</fullName>
    </submittedName>
</protein>
<accession>D8RVY0</accession>
<dbReference type="KEGG" id="smo:SELMODRAFT_415380"/>
<gene>
    <name evidence="1" type="ORF">SELMODRAFT_415380</name>
</gene>
<name>D8RVY0_SELML</name>